<evidence type="ECO:0000313" key="10">
    <source>
        <dbReference type="Proteomes" id="UP000035642"/>
    </source>
</evidence>
<comment type="domain">
    <text evidence="8">The twin CX3C motif contains 4 conserved Cys residues that form 2 disulfide bonds in the mitochondrial intermembrane space.</text>
</comment>
<dbReference type="GO" id="GO:0046872">
    <property type="term" value="F:metal ion binding"/>
    <property type="evidence" value="ECO:0007669"/>
    <property type="project" value="UniProtKB-KW"/>
</dbReference>
<dbReference type="Gene3D" id="1.10.287.810">
    <property type="entry name" value="Mitochondrial import inner membrane translocase subunit tim13 like domains"/>
    <property type="match status" value="1"/>
</dbReference>
<keyword evidence="4 8" id="KW-0653">Protein transport</keyword>
<reference evidence="10" key="1">
    <citation type="submission" date="2012-09" db="EMBL/GenBank/DDBJ databases">
        <authorList>
            <person name="Martin A.A."/>
        </authorList>
    </citation>
    <scope>NUCLEOTIDE SEQUENCE</scope>
</reference>
<evidence type="ECO:0000256" key="4">
    <source>
        <dbReference type="ARBA" id="ARBA00022927"/>
    </source>
</evidence>
<dbReference type="SUPFAM" id="SSF144122">
    <property type="entry name" value="Tim10-like"/>
    <property type="match status" value="1"/>
</dbReference>
<comment type="similarity">
    <text evidence="8">Belongs to the small Tim family.</text>
</comment>
<dbReference type="GO" id="GO:0005743">
    <property type="term" value="C:mitochondrial inner membrane"/>
    <property type="evidence" value="ECO:0007669"/>
    <property type="project" value="UniProtKB-SubCell"/>
</dbReference>
<keyword evidence="8" id="KW-0472">Membrane</keyword>
<evidence type="ECO:0000256" key="8">
    <source>
        <dbReference type="RuleBase" id="RU367043"/>
    </source>
</evidence>
<keyword evidence="5 8" id="KW-0811">Translocation</keyword>
<feature type="domain" description="Tim10-like" evidence="9">
    <location>
        <begin position="19"/>
        <end position="77"/>
    </location>
</feature>
<evidence type="ECO:0000256" key="7">
    <source>
        <dbReference type="ARBA" id="ARBA00023157"/>
    </source>
</evidence>
<organism evidence="10 11">
    <name type="scientific">Angiostrongylus cantonensis</name>
    <name type="common">Rat lungworm</name>
    <dbReference type="NCBI Taxonomy" id="6313"/>
    <lineage>
        <taxon>Eukaryota</taxon>
        <taxon>Metazoa</taxon>
        <taxon>Ecdysozoa</taxon>
        <taxon>Nematoda</taxon>
        <taxon>Chromadorea</taxon>
        <taxon>Rhabditida</taxon>
        <taxon>Rhabditina</taxon>
        <taxon>Rhabditomorpha</taxon>
        <taxon>Strongyloidea</taxon>
        <taxon>Metastrongylidae</taxon>
        <taxon>Angiostrongylus</taxon>
    </lineage>
</organism>
<dbReference type="InterPro" id="IPR035427">
    <property type="entry name" value="Tim10-like_dom_sf"/>
</dbReference>
<keyword evidence="2" id="KW-0479">Metal-binding</keyword>
<accession>A0A0K0CYX2</accession>
<dbReference type="PANTHER" id="PTHR13172">
    <property type="entry name" value="MITOCHONDRIAL IMPORT INNER MEMBRANE TRANSLOCASE SUBUNIT TIM9B"/>
    <property type="match status" value="1"/>
</dbReference>
<keyword evidence="7 8" id="KW-1015">Disulfide bond</keyword>
<keyword evidence="8" id="KW-0143">Chaperone</keyword>
<reference evidence="11" key="2">
    <citation type="submission" date="2017-02" db="UniProtKB">
        <authorList>
            <consortium name="WormBaseParasite"/>
        </authorList>
    </citation>
    <scope>IDENTIFICATION</scope>
</reference>
<dbReference type="Proteomes" id="UP000035642">
    <property type="component" value="Unassembled WGS sequence"/>
</dbReference>
<dbReference type="WBParaSite" id="ACAC_0000288401-mRNA-1">
    <property type="protein sequence ID" value="ACAC_0000288401-mRNA-1"/>
    <property type="gene ID" value="ACAC_0000288401"/>
</dbReference>
<keyword evidence="1 8" id="KW-0813">Transport</keyword>
<comment type="subcellular location">
    <subcellularLocation>
        <location evidence="8">Mitochondrion inner membrane</location>
        <topology evidence="8">Peripheral membrane protein</topology>
        <orientation evidence="8">Intermembrane side</orientation>
    </subcellularLocation>
</comment>
<dbReference type="Pfam" id="PF02953">
    <property type="entry name" value="zf-Tim10_DDP"/>
    <property type="match status" value="1"/>
</dbReference>
<evidence type="ECO:0000256" key="6">
    <source>
        <dbReference type="ARBA" id="ARBA00023128"/>
    </source>
</evidence>
<dbReference type="GO" id="GO:0015031">
    <property type="term" value="P:protein transport"/>
    <property type="evidence" value="ECO:0007669"/>
    <property type="project" value="UniProtKB-KW"/>
</dbReference>
<evidence type="ECO:0000313" key="11">
    <source>
        <dbReference type="WBParaSite" id="ACAC_0000288401-mRNA-1"/>
    </source>
</evidence>
<name>A0A0K0CYX2_ANGCA</name>
<dbReference type="STRING" id="6313.A0A0K0CYX2"/>
<evidence type="ECO:0000256" key="3">
    <source>
        <dbReference type="ARBA" id="ARBA00022833"/>
    </source>
</evidence>
<evidence type="ECO:0000256" key="5">
    <source>
        <dbReference type="ARBA" id="ARBA00023010"/>
    </source>
</evidence>
<comment type="function">
    <text evidence="8">Mitochondrial intermembrane chaperone that participates in the import and insertion of some multi-pass transmembrane proteins into the mitochondrial inner membrane. Also required for the transfer of beta-barrel precursors from the TOM complex to the sorting and assembly machinery (SAM complex) of the outer membrane. Acts as a chaperone-like protein that protects the hydrophobic precursors from aggregation and guide them through the mitochondrial intermembrane space.</text>
</comment>
<comment type="subunit">
    <text evidence="8">Heterohexamer.</text>
</comment>
<keyword evidence="10" id="KW-1185">Reference proteome</keyword>
<evidence type="ECO:0000256" key="1">
    <source>
        <dbReference type="ARBA" id="ARBA00022448"/>
    </source>
</evidence>
<protein>
    <recommendedName>
        <fullName evidence="8">Mitochondrial import inner membrane translocase subunit</fullName>
    </recommendedName>
</protein>
<keyword evidence="8" id="KW-0999">Mitochondrion inner membrane</keyword>
<keyword evidence="6 8" id="KW-0496">Mitochondrion</keyword>
<evidence type="ECO:0000259" key="9">
    <source>
        <dbReference type="Pfam" id="PF02953"/>
    </source>
</evidence>
<dbReference type="InterPro" id="IPR050673">
    <property type="entry name" value="Mito_inner_translocase_sub"/>
</dbReference>
<proteinExistence type="inferred from homology"/>
<dbReference type="InterPro" id="IPR004217">
    <property type="entry name" value="Tim10-like"/>
</dbReference>
<dbReference type="AlphaFoldDB" id="A0A0K0CYX2"/>
<keyword evidence="3" id="KW-0862">Zinc</keyword>
<sequence length="112" mass="12815">MAHTSGIVRELYLLSFINEFFQLREFLSVYNLLTEKCFGSCIREFNTRNLTTAEDGCVTRCIDKQMRVNRRLMLVFAEQAPKILFKQGEATPTETVKAVATSTKEAEKLGKK</sequence>
<evidence type="ECO:0000256" key="2">
    <source>
        <dbReference type="ARBA" id="ARBA00022723"/>
    </source>
</evidence>